<feature type="compositionally biased region" description="Low complexity" evidence="1">
    <location>
        <begin position="278"/>
        <end position="289"/>
    </location>
</feature>
<feature type="region of interest" description="Disordered" evidence="1">
    <location>
        <begin position="104"/>
        <end position="134"/>
    </location>
</feature>
<evidence type="ECO:0000313" key="2">
    <source>
        <dbReference type="EMBL" id="PNW82304.1"/>
    </source>
</evidence>
<dbReference type="KEGG" id="cre:CHLRE_06g278193v5"/>
<feature type="compositionally biased region" description="Low complexity" evidence="1">
    <location>
        <begin position="526"/>
        <end position="543"/>
    </location>
</feature>
<protein>
    <submittedName>
        <fullName evidence="2">Uncharacterized protein</fullName>
    </submittedName>
</protein>
<dbReference type="EMBL" id="CM008967">
    <property type="protein sequence ID" value="PNW82304.1"/>
    <property type="molecule type" value="Genomic_DNA"/>
</dbReference>
<dbReference type="RefSeq" id="XP_042923834.1">
    <property type="nucleotide sequence ID" value="XM_043063129.1"/>
</dbReference>
<proteinExistence type="predicted"/>
<organism evidence="2 3">
    <name type="scientific">Chlamydomonas reinhardtii</name>
    <name type="common">Chlamydomonas smithii</name>
    <dbReference type="NCBI Taxonomy" id="3055"/>
    <lineage>
        <taxon>Eukaryota</taxon>
        <taxon>Viridiplantae</taxon>
        <taxon>Chlorophyta</taxon>
        <taxon>core chlorophytes</taxon>
        <taxon>Chlorophyceae</taxon>
        <taxon>CS clade</taxon>
        <taxon>Chlamydomonadales</taxon>
        <taxon>Chlamydomonadaceae</taxon>
        <taxon>Chlamydomonas</taxon>
    </lineage>
</organism>
<dbReference type="Proteomes" id="UP000006906">
    <property type="component" value="Chromosome 6"/>
</dbReference>
<dbReference type="OrthoDB" id="10594520at2759"/>
<evidence type="ECO:0000256" key="1">
    <source>
        <dbReference type="SAM" id="MobiDB-lite"/>
    </source>
</evidence>
<feature type="region of interest" description="Disordered" evidence="1">
    <location>
        <begin position="59"/>
        <end position="90"/>
    </location>
</feature>
<feature type="region of interest" description="Disordered" evidence="1">
    <location>
        <begin position="225"/>
        <end position="255"/>
    </location>
</feature>
<accession>A0A2K3DP37</accession>
<keyword evidence="3" id="KW-1185">Reference proteome</keyword>
<sequence>MEGEEPGPDAPAVDAEGQPQKNRRASLVIKETEERLESLQQDAQRGDALMAELEALLAASQARQEAERAAAEVRAAAAARPESPPPPPDAFVSTHFVSVEPLQVPTTDSDEEDEPVQALSKGPPAAASPTAKRRSSVVTFDGANLSVSALSAAGPHPPGMGRAASFNRTRSYRERESATNVGFGMPNSVLAAAMFTAAATGGGGPASLLPGSGRSFTGPGMAAEATGAPTFGRSTSMRRGSVTEVGAVSAGPHPLPLASSTSMHRREVEFGQASGLAQQPHQPQQQLQHMASGSAARRASLVAHPVVGAAPQSCSQVGYLGEGELARVASGGFEGVLGAAHLGGSFSQGGMALSPPKHAAMAVAAQHAGGGGGGGRLMQMLKGMFTGGSSSHDGAEPASAPQPHVVAVGGVQQLAHGGVGRQRGDSVSFSATRSGLSFVGRSAQSVTSVPFVSGAPASRAPSSSQHTFTAAAAAAGMAAVSSSGMSFSGQQQFVGGVGSGVGVGLVGSGPSFSGGGRGQALVPTVSNNNRRASSTSFRATSSSQIPHVLQQSPEGVTAGGSLPVLSRTRSVKVAAAAAAALSALAH</sequence>
<feature type="compositionally biased region" description="Low complexity" evidence="1">
    <location>
        <begin position="72"/>
        <end position="81"/>
    </location>
</feature>
<feature type="region of interest" description="Disordered" evidence="1">
    <location>
        <begin position="271"/>
        <end position="293"/>
    </location>
</feature>
<dbReference type="InParanoid" id="A0A2K3DP37"/>
<dbReference type="GeneID" id="66053704"/>
<feature type="region of interest" description="Disordered" evidence="1">
    <location>
        <begin position="514"/>
        <end position="556"/>
    </location>
</feature>
<reference evidence="2 3" key="1">
    <citation type="journal article" date="2007" name="Science">
        <title>The Chlamydomonas genome reveals the evolution of key animal and plant functions.</title>
        <authorList>
            <person name="Merchant S.S."/>
            <person name="Prochnik S.E."/>
            <person name="Vallon O."/>
            <person name="Harris E.H."/>
            <person name="Karpowicz S.J."/>
            <person name="Witman G.B."/>
            <person name="Terry A."/>
            <person name="Salamov A."/>
            <person name="Fritz-Laylin L.K."/>
            <person name="Marechal-Drouard L."/>
            <person name="Marshall W.F."/>
            <person name="Qu L.H."/>
            <person name="Nelson D.R."/>
            <person name="Sanderfoot A.A."/>
            <person name="Spalding M.H."/>
            <person name="Kapitonov V.V."/>
            <person name="Ren Q."/>
            <person name="Ferris P."/>
            <person name="Lindquist E."/>
            <person name="Shapiro H."/>
            <person name="Lucas S.M."/>
            <person name="Grimwood J."/>
            <person name="Schmutz J."/>
            <person name="Cardol P."/>
            <person name="Cerutti H."/>
            <person name="Chanfreau G."/>
            <person name="Chen C.L."/>
            <person name="Cognat V."/>
            <person name="Croft M.T."/>
            <person name="Dent R."/>
            <person name="Dutcher S."/>
            <person name="Fernandez E."/>
            <person name="Fukuzawa H."/>
            <person name="Gonzalez-Ballester D."/>
            <person name="Gonzalez-Halphen D."/>
            <person name="Hallmann A."/>
            <person name="Hanikenne M."/>
            <person name="Hippler M."/>
            <person name="Inwood W."/>
            <person name="Jabbari K."/>
            <person name="Kalanon M."/>
            <person name="Kuras R."/>
            <person name="Lefebvre P.A."/>
            <person name="Lemaire S.D."/>
            <person name="Lobanov A.V."/>
            <person name="Lohr M."/>
            <person name="Manuell A."/>
            <person name="Meier I."/>
            <person name="Mets L."/>
            <person name="Mittag M."/>
            <person name="Mittelmeier T."/>
            <person name="Moroney J.V."/>
            <person name="Moseley J."/>
            <person name="Napoli C."/>
            <person name="Nedelcu A.M."/>
            <person name="Niyogi K."/>
            <person name="Novoselov S.V."/>
            <person name="Paulsen I.T."/>
            <person name="Pazour G."/>
            <person name="Purton S."/>
            <person name="Ral J.P."/>
            <person name="Riano-Pachon D.M."/>
            <person name="Riekhof W."/>
            <person name="Rymarquis L."/>
            <person name="Schroda M."/>
            <person name="Stern D."/>
            <person name="Umen J."/>
            <person name="Willows R."/>
            <person name="Wilson N."/>
            <person name="Zimmer S.L."/>
            <person name="Allmer J."/>
            <person name="Balk J."/>
            <person name="Bisova K."/>
            <person name="Chen C.J."/>
            <person name="Elias M."/>
            <person name="Gendler K."/>
            <person name="Hauser C."/>
            <person name="Lamb M.R."/>
            <person name="Ledford H."/>
            <person name="Long J.C."/>
            <person name="Minagawa J."/>
            <person name="Page M.D."/>
            <person name="Pan J."/>
            <person name="Pootakham W."/>
            <person name="Roje S."/>
            <person name="Rose A."/>
            <person name="Stahlberg E."/>
            <person name="Terauchi A.M."/>
            <person name="Yang P."/>
            <person name="Ball S."/>
            <person name="Bowler C."/>
            <person name="Dieckmann C.L."/>
            <person name="Gladyshev V.N."/>
            <person name="Green P."/>
            <person name="Jorgensen R."/>
            <person name="Mayfield S."/>
            <person name="Mueller-Roeber B."/>
            <person name="Rajamani S."/>
            <person name="Sayre R.T."/>
            <person name="Brokstein P."/>
            <person name="Dubchak I."/>
            <person name="Goodstein D."/>
            <person name="Hornick L."/>
            <person name="Huang Y.W."/>
            <person name="Jhaveri J."/>
            <person name="Luo Y."/>
            <person name="Martinez D."/>
            <person name="Ngau W.C."/>
            <person name="Otillar B."/>
            <person name="Poliakov A."/>
            <person name="Porter A."/>
            <person name="Szajkowski L."/>
            <person name="Werner G."/>
            <person name="Zhou K."/>
            <person name="Grigoriev I.V."/>
            <person name="Rokhsar D.S."/>
            <person name="Grossman A.R."/>
        </authorList>
    </citation>
    <scope>NUCLEOTIDE SEQUENCE [LARGE SCALE GENOMIC DNA]</scope>
    <source>
        <strain evidence="3">CC-503</strain>
    </source>
</reference>
<evidence type="ECO:0000313" key="3">
    <source>
        <dbReference type="Proteomes" id="UP000006906"/>
    </source>
</evidence>
<dbReference type="Gramene" id="PNW82304">
    <property type="protein sequence ID" value="PNW82304"/>
    <property type="gene ID" value="CHLRE_06g278193v5"/>
</dbReference>
<gene>
    <name evidence="2" type="ORF">CHLRE_06g278193v5</name>
</gene>
<feature type="region of interest" description="Disordered" evidence="1">
    <location>
        <begin position="1"/>
        <end position="25"/>
    </location>
</feature>
<name>A0A2K3DP37_CHLRE</name>
<dbReference type="AlphaFoldDB" id="A0A2K3DP37"/>